<comment type="caution">
    <text evidence="1">The sequence shown here is derived from an EMBL/GenBank/DDBJ whole genome shotgun (WGS) entry which is preliminary data.</text>
</comment>
<dbReference type="AlphaFoldDB" id="A0A4C1X1L0"/>
<organism evidence="1 2">
    <name type="scientific">Eumeta variegata</name>
    <name type="common">Bagworm moth</name>
    <name type="synonym">Eumeta japonica</name>
    <dbReference type="NCBI Taxonomy" id="151549"/>
    <lineage>
        <taxon>Eukaryota</taxon>
        <taxon>Metazoa</taxon>
        <taxon>Ecdysozoa</taxon>
        <taxon>Arthropoda</taxon>
        <taxon>Hexapoda</taxon>
        <taxon>Insecta</taxon>
        <taxon>Pterygota</taxon>
        <taxon>Neoptera</taxon>
        <taxon>Endopterygota</taxon>
        <taxon>Lepidoptera</taxon>
        <taxon>Glossata</taxon>
        <taxon>Ditrysia</taxon>
        <taxon>Tineoidea</taxon>
        <taxon>Psychidae</taxon>
        <taxon>Oiketicinae</taxon>
        <taxon>Eumeta</taxon>
    </lineage>
</organism>
<protein>
    <submittedName>
        <fullName evidence="1">Uncharacterized protein</fullName>
    </submittedName>
</protein>
<dbReference type="Proteomes" id="UP000299102">
    <property type="component" value="Unassembled WGS sequence"/>
</dbReference>
<name>A0A4C1X1L0_EUMVA</name>
<gene>
    <name evidence="1" type="ORF">EVAR_37319_1</name>
</gene>
<accession>A0A4C1X1L0</accession>
<reference evidence="1 2" key="1">
    <citation type="journal article" date="2019" name="Commun. Biol.">
        <title>The bagworm genome reveals a unique fibroin gene that provides high tensile strength.</title>
        <authorList>
            <person name="Kono N."/>
            <person name="Nakamura H."/>
            <person name="Ohtoshi R."/>
            <person name="Tomita M."/>
            <person name="Numata K."/>
            <person name="Arakawa K."/>
        </authorList>
    </citation>
    <scope>NUCLEOTIDE SEQUENCE [LARGE SCALE GENOMIC DNA]</scope>
</reference>
<evidence type="ECO:0000313" key="2">
    <source>
        <dbReference type="Proteomes" id="UP000299102"/>
    </source>
</evidence>
<keyword evidence="2" id="KW-1185">Reference proteome</keyword>
<sequence length="211" mass="23696">MISVWSSVINIFTYSGAVDDRPTFGGRPRASAAARAFVNAVSHGRRAALTCRRRIRVAADTCSTLSLRILDRRCRTLLDLDSLTLGDLGAARSRIIRFERRALVNPFHETLYPESYIPFFGVGSLRRGFAKVFRVFVAPSQSCVIIAAIVFRPIPAWALAARRLRRAECAAAVCRFYGYDSFRLRRERGRQTLIATQISFDAATTVFSFHK</sequence>
<dbReference type="EMBL" id="BGZK01000688">
    <property type="protein sequence ID" value="GBP56244.1"/>
    <property type="molecule type" value="Genomic_DNA"/>
</dbReference>
<evidence type="ECO:0000313" key="1">
    <source>
        <dbReference type="EMBL" id="GBP56244.1"/>
    </source>
</evidence>
<proteinExistence type="predicted"/>